<accession>A0ABW1B540</accession>
<dbReference type="InterPro" id="IPR050698">
    <property type="entry name" value="MBL"/>
</dbReference>
<evidence type="ECO:0000259" key="2">
    <source>
        <dbReference type="SMART" id="SM01027"/>
    </source>
</evidence>
<evidence type="ECO:0000256" key="1">
    <source>
        <dbReference type="ARBA" id="ARBA00022801"/>
    </source>
</evidence>
<keyword evidence="1" id="KW-0378">Hydrolase</keyword>
<dbReference type="InterPro" id="IPR011108">
    <property type="entry name" value="RMMBL"/>
</dbReference>
<evidence type="ECO:0000313" key="3">
    <source>
        <dbReference type="EMBL" id="MFC5808067.1"/>
    </source>
</evidence>
<dbReference type="Gene3D" id="3.40.50.10890">
    <property type="match status" value="1"/>
</dbReference>
<dbReference type="Gene3D" id="3.60.15.10">
    <property type="entry name" value="Ribonuclease Z/Hydroxyacylglutathione hydrolase-like"/>
    <property type="match status" value="1"/>
</dbReference>
<dbReference type="Pfam" id="PF07521">
    <property type="entry name" value="RMMBL"/>
    <property type="match status" value="1"/>
</dbReference>
<dbReference type="PANTHER" id="PTHR11203:SF37">
    <property type="entry name" value="INTEGRATOR COMPLEX SUBUNIT 11"/>
    <property type="match status" value="1"/>
</dbReference>
<dbReference type="InterPro" id="IPR022712">
    <property type="entry name" value="Beta_Casp"/>
</dbReference>
<dbReference type="EMBL" id="JBHSNZ010000006">
    <property type="protein sequence ID" value="MFC5808067.1"/>
    <property type="molecule type" value="Genomic_DNA"/>
</dbReference>
<sequence>MHPLLRPPDASTGADVLLMESTYGNRRHDRTASRERFAAAVARTLSRSGTVVVPSFAVDRTEVVLCELAELRRSGRLPAGARIWVDSPTALAALWVYQSALAEHSPEFRTGPEADGTTLDASGFSTTRTLEESALIERSAAPSVIVPASGMATGGRVLHHLRRLLPDPRNAVAVVGFAPQGTRARDLIDGARTVKMLGEYVPARAEVVNVPGFSAHADAADIIAWLRDGGAPAPSAAYLVHAEPDAAQTLRDRIDEELGWNAVVPRSGERVLVR</sequence>
<organism evidence="3 4">
    <name type="scientific">Streptomyces heilongjiangensis</name>
    <dbReference type="NCBI Taxonomy" id="945052"/>
    <lineage>
        <taxon>Bacteria</taxon>
        <taxon>Bacillati</taxon>
        <taxon>Actinomycetota</taxon>
        <taxon>Actinomycetes</taxon>
        <taxon>Kitasatosporales</taxon>
        <taxon>Streptomycetaceae</taxon>
        <taxon>Streptomyces</taxon>
    </lineage>
</organism>
<feature type="domain" description="Beta-Casp" evidence="2">
    <location>
        <begin position="61"/>
        <end position="187"/>
    </location>
</feature>
<comment type="caution">
    <text evidence="3">The sequence shown here is derived from an EMBL/GenBank/DDBJ whole genome shotgun (WGS) entry which is preliminary data.</text>
</comment>
<dbReference type="RefSeq" id="WP_272169697.1">
    <property type="nucleotide sequence ID" value="NZ_JAQOSL010000011.1"/>
</dbReference>
<dbReference type="Proteomes" id="UP001596112">
    <property type="component" value="Unassembled WGS sequence"/>
</dbReference>
<dbReference type="SMART" id="SM01027">
    <property type="entry name" value="Beta-Casp"/>
    <property type="match status" value="1"/>
</dbReference>
<dbReference type="InterPro" id="IPR036866">
    <property type="entry name" value="RibonucZ/Hydroxyglut_hydro"/>
</dbReference>
<dbReference type="Pfam" id="PF10996">
    <property type="entry name" value="Beta-Casp"/>
    <property type="match status" value="1"/>
</dbReference>
<name>A0ABW1B540_9ACTN</name>
<evidence type="ECO:0000313" key="4">
    <source>
        <dbReference type="Proteomes" id="UP001596112"/>
    </source>
</evidence>
<dbReference type="SUPFAM" id="SSF56281">
    <property type="entry name" value="Metallo-hydrolase/oxidoreductase"/>
    <property type="match status" value="1"/>
</dbReference>
<protein>
    <submittedName>
        <fullName evidence="3">MBL fold metallo-hydrolase RNA specificity domain-containing protein</fullName>
    </submittedName>
</protein>
<reference evidence="4" key="1">
    <citation type="journal article" date="2019" name="Int. J. Syst. Evol. Microbiol.">
        <title>The Global Catalogue of Microorganisms (GCM) 10K type strain sequencing project: providing services to taxonomists for standard genome sequencing and annotation.</title>
        <authorList>
            <consortium name="The Broad Institute Genomics Platform"/>
            <consortium name="The Broad Institute Genome Sequencing Center for Infectious Disease"/>
            <person name="Wu L."/>
            <person name="Ma J."/>
        </authorList>
    </citation>
    <scope>NUCLEOTIDE SEQUENCE [LARGE SCALE GENOMIC DNA]</scope>
    <source>
        <strain evidence="4">JCM 9918</strain>
    </source>
</reference>
<keyword evidence="4" id="KW-1185">Reference proteome</keyword>
<gene>
    <name evidence="3" type="ORF">ACFQGO_11175</name>
</gene>
<dbReference type="PANTHER" id="PTHR11203">
    <property type="entry name" value="CLEAVAGE AND POLYADENYLATION SPECIFICITY FACTOR FAMILY MEMBER"/>
    <property type="match status" value="1"/>
</dbReference>
<proteinExistence type="predicted"/>